<dbReference type="Proteomes" id="UP001180551">
    <property type="component" value="Unassembled WGS sequence"/>
</dbReference>
<protein>
    <recommendedName>
        <fullName evidence="4">Zinc ribbon domain-containing protein</fullName>
    </recommendedName>
</protein>
<proteinExistence type="predicted"/>
<dbReference type="RefSeq" id="WP_311627797.1">
    <property type="nucleotide sequence ID" value="NZ_JAVRFE010000080.1"/>
</dbReference>
<evidence type="ECO:0000256" key="1">
    <source>
        <dbReference type="SAM" id="Phobius"/>
    </source>
</evidence>
<keyword evidence="3" id="KW-1185">Reference proteome</keyword>
<sequence>MSSEEANGPVACPGCQTRGNVPVAEARTDRGERREDLATKITTAAKGSDNGCMHVVEGLVLALVAGLAGKYFADERDLPWLTAVGVVVAVLIVVATIAIVRSEARDARRARDGAARAGALTAEARFCYTCQGVFYPSGHPSPGIVTPEQFRRHVQTAVGHASSDRP</sequence>
<keyword evidence="1" id="KW-0472">Membrane</keyword>
<comment type="caution">
    <text evidence="2">The sequence shown here is derived from an EMBL/GenBank/DDBJ whole genome shotgun (WGS) entry which is preliminary data.</text>
</comment>
<organism evidence="2 3">
    <name type="scientific">Streptomyces mooreae</name>
    <dbReference type="NCBI Taxonomy" id="3075523"/>
    <lineage>
        <taxon>Bacteria</taxon>
        <taxon>Bacillati</taxon>
        <taxon>Actinomycetota</taxon>
        <taxon>Actinomycetes</taxon>
        <taxon>Kitasatosporales</taxon>
        <taxon>Streptomycetaceae</taxon>
        <taxon>Streptomyces</taxon>
    </lineage>
</organism>
<evidence type="ECO:0000313" key="2">
    <source>
        <dbReference type="EMBL" id="MDT0460878.1"/>
    </source>
</evidence>
<evidence type="ECO:0008006" key="4">
    <source>
        <dbReference type="Google" id="ProtNLM"/>
    </source>
</evidence>
<feature type="transmembrane region" description="Helical" evidence="1">
    <location>
        <begin position="79"/>
        <end position="100"/>
    </location>
</feature>
<keyword evidence="1" id="KW-1133">Transmembrane helix</keyword>
<reference evidence="2" key="1">
    <citation type="submission" date="2024-05" db="EMBL/GenBank/DDBJ databases">
        <title>30 novel species of actinomycetes from the DSMZ collection.</title>
        <authorList>
            <person name="Nouioui I."/>
        </authorList>
    </citation>
    <scope>NUCLEOTIDE SEQUENCE</scope>
    <source>
        <strain evidence="2">DSM 41527</strain>
    </source>
</reference>
<dbReference type="EMBL" id="JAVRFE010000080">
    <property type="protein sequence ID" value="MDT0460878.1"/>
    <property type="molecule type" value="Genomic_DNA"/>
</dbReference>
<name>A0ABU2TIV1_9ACTN</name>
<accession>A0ABU2TIV1</accession>
<keyword evidence="1" id="KW-0812">Transmembrane</keyword>
<gene>
    <name evidence="2" type="ORF">RM550_35045</name>
</gene>
<evidence type="ECO:0000313" key="3">
    <source>
        <dbReference type="Proteomes" id="UP001180551"/>
    </source>
</evidence>